<evidence type="ECO:0000313" key="1">
    <source>
        <dbReference type="EMBL" id="AIZ40603.1"/>
    </source>
</evidence>
<name>A0AAU8RCB1_9FLAO</name>
<evidence type="ECO:0000313" key="2">
    <source>
        <dbReference type="Proteomes" id="UP000030786"/>
    </source>
</evidence>
<dbReference type="AlphaFoldDB" id="A0AAU8RCB1"/>
<dbReference type="KEGG" id="cbat:M666_02840"/>
<dbReference type="EMBL" id="CP009976">
    <property type="protein sequence ID" value="AIZ40603.1"/>
    <property type="molecule type" value="Genomic_DNA"/>
</dbReference>
<gene>
    <name evidence="1" type="ORF">M666_02840</name>
</gene>
<protein>
    <recommendedName>
        <fullName evidence="3">PH domain-containing protein</fullName>
    </recommendedName>
</protein>
<accession>A0AAU8RCB1</accession>
<organism evidence="1 2">
    <name type="scientific">Cellulophaga baltica 18</name>
    <dbReference type="NCBI Taxonomy" id="1348584"/>
    <lineage>
        <taxon>Bacteria</taxon>
        <taxon>Pseudomonadati</taxon>
        <taxon>Bacteroidota</taxon>
        <taxon>Flavobacteriia</taxon>
        <taxon>Flavobacteriales</taxon>
        <taxon>Flavobacteriaceae</taxon>
        <taxon>Cellulophaga</taxon>
    </lineage>
</organism>
<sequence>MFYYKKIMRTFNPTESDHLIFLKKDKAEIENWIEQLEFINTELEYFTEIEHKILKDNTINQLIQTLKRGNTLKLGILYRCESNMSKMKECDNMQCDAYYLNNHEKNRVSYLEHMKLCYALKTKIYDSLLKFKVT</sequence>
<dbReference type="Proteomes" id="UP000030786">
    <property type="component" value="Chromosome"/>
</dbReference>
<reference evidence="1 2" key="1">
    <citation type="journal article" date="2014" name="Environ. Microbiol.">
        <title>Contrasting genomic patterns and infection strategies of two co-existing Bacteroidetes podovirus genera.</title>
        <authorList>
            <person name="Holmfeldt K."/>
            <person name="Howard-Varona C."/>
            <person name="Solonenko N."/>
            <person name="Sullivan M.B."/>
        </authorList>
    </citation>
    <scope>NUCLEOTIDE SEQUENCE [LARGE SCALE GENOMIC DNA]</scope>
    <source>
        <strain evidence="1 2">18</strain>
    </source>
</reference>
<evidence type="ECO:0008006" key="3">
    <source>
        <dbReference type="Google" id="ProtNLM"/>
    </source>
</evidence>
<proteinExistence type="predicted"/>